<accession>C4XL07</accession>
<organism evidence="1 2">
    <name type="scientific">Solidesulfovibrio magneticus (strain ATCC 700980 / DSM 13731 / RS-1)</name>
    <name type="common">Desulfovibrio magneticus</name>
    <dbReference type="NCBI Taxonomy" id="573370"/>
    <lineage>
        <taxon>Bacteria</taxon>
        <taxon>Pseudomonadati</taxon>
        <taxon>Thermodesulfobacteriota</taxon>
        <taxon>Desulfovibrionia</taxon>
        <taxon>Desulfovibrionales</taxon>
        <taxon>Desulfovibrionaceae</taxon>
        <taxon>Solidesulfovibrio</taxon>
    </lineage>
</organism>
<evidence type="ECO:0000313" key="2">
    <source>
        <dbReference type="Proteomes" id="UP000009071"/>
    </source>
</evidence>
<keyword evidence="2" id="KW-1185">Reference proteome</keyword>
<proteinExistence type="predicted"/>
<name>C4XL07_SOLM1</name>
<gene>
    <name evidence="1" type="ordered locus">DMR_10550</name>
</gene>
<dbReference type="HOGENOM" id="CLU_1666585_0_0_7"/>
<protein>
    <submittedName>
        <fullName evidence="1">Uncharacterized protein</fullName>
    </submittedName>
</protein>
<dbReference type="KEGG" id="dma:DMR_10550"/>
<sequence>MIANVTEPATHYSRTKYRKISVTMAVNGTEKIAKFFNQKPSKKSENQKLQLPAFQIARPFQDNSHQAGLKNRRILPLDTGDFAPKCHPAGHQLKIKSSSKLEFSTSCIASAITGEDSSSPSLGSFLGMGFSPGPPPPLSTGPVLRLFQSSAKLGFPLG</sequence>
<dbReference type="AlphaFoldDB" id="C4XL07"/>
<reference evidence="1 2" key="1">
    <citation type="journal article" date="2009" name="Genome Res.">
        <title>Whole genome sequence of Desulfovibrio magneticus strain RS-1 revealed common gene clusters in magnetotactic bacteria.</title>
        <authorList>
            <person name="Nakazawa H."/>
            <person name="Arakaki A."/>
            <person name="Narita-Yamada S."/>
            <person name="Yashiro I."/>
            <person name="Jinno K."/>
            <person name="Aoki N."/>
            <person name="Tsuruyama A."/>
            <person name="Okamura Y."/>
            <person name="Tanikawa S."/>
            <person name="Fujita N."/>
            <person name="Takeyama H."/>
            <person name="Matsunaga T."/>
        </authorList>
    </citation>
    <scope>NUCLEOTIDE SEQUENCE [LARGE SCALE GENOMIC DNA]</scope>
    <source>
        <strain evidence="2">ATCC 700980 / DSM 13731 / RS-1</strain>
    </source>
</reference>
<dbReference type="Proteomes" id="UP000009071">
    <property type="component" value="Chromosome"/>
</dbReference>
<evidence type="ECO:0000313" key="1">
    <source>
        <dbReference type="EMBL" id="BAH74546.1"/>
    </source>
</evidence>
<dbReference type="EMBL" id="AP010904">
    <property type="protein sequence ID" value="BAH74546.1"/>
    <property type="molecule type" value="Genomic_DNA"/>
</dbReference>